<keyword evidence="4 6" id="KW-0067">ATP-binding</keyword>
<dbReference type="InterPro" id="IPR003593">
    <property type="entry name" value="AAA+_ATPase"/>
</dbReference>
<dbReference type="EMBL" id="CP044328">
    <property type="protein sequence ID" value="QGM93363.1"/>
    <property type="molecule type" value="Genomic_DNA"/>
</dbReference>
<evidence type="ECO:0000313" key="6">
    <source>
        <dbReference type="EMBL" id="QGM93363.1"/>
    </source>
</evidence>
<proteinExistence type="inferred from homology"/>
<dbReference type="GO" id="GO:0005524">
    <property type="term" value="F:ATP binding"/>
    <property type="evidence" value="ECO:0007669"/>
    <property type="project" value="UniProtKB-KW"/>
</dbReference>
<protein>
    <submittedName>
        <fullName evidence="6">ATP-binding cassette domain-containing protein</fullName>
    </submittedName>
</protein>
<feature type="domain" description="ABC transporter" evidence="5">
    <location>
        <begin position="17"/>
        <end position="233"/>
    </location>
</feature>
<accession>A0ABX6EHD5</accession>
<evidence type="ECO:0000256" key="4">
    <source>
        <dbReference type="ARBA" id="ARBA00022840"/>
    </source>
</evidence>
<dbReference type="SMART" id="SM00382">
    <property type="entry name" value="AAA"/>
    <property type="match status" value="1"/>
</dbReference>
<dbReference type="InterPro" id="IPR050166">
    <property type="entry name" value="ABC_transporter_ATP-bind"/>
</dbReference>
<organism evidence="6 7">
    <name type="scientific">Methylocystis rosea</name>
    <dbReference type="NCBI Taxonomy" id="173366"/>
    <lineage>
        <taxon>Bacteria</taxon>
        <taxon>Pseudomonadati</taxon>
        <taxon>Pseudomonadota</taxon>
        <taxon>Alphaproteobacteria</taxon>
        <taxon>Hyphomicrobiales</taxon>
        <taxon>Methylocystaceae</taxon>
        <taxon>Methylocystis</taxon>
    </lineage>
</organism>
<sequence length="257" mass="27589">MNDTSPAGGAASLDVSIASKDYHSASGRPLRALEGLRLTLPAGQAGAVVGPSGCGKTTLLRLIAGLDKDYVGTIVLPEHGRLGMVFQEPRLLPWRSVIDNIRVAAPHAREDDIAALLDELRLAEHAAHFPRELSLGLARRVALARALAVKPDLLLLDEPLVSLDAALAQDLREMIARLIDERRITTLIVTHDLREAIALGDRLYLLSARPAHVVATIDVPAPRRALERETAERLEAQAKDAFAAARAGSSQPRHPSA</sequence>
<dbReference type="InterPro" id="IPR003439">
    <property type="entry name" value="ABC_transporter-like_ATP-bd"/>
</dbReference>
<dbReference type="PANTHER" id="PTHR42788">
    <property type="entry name" value="TAURINE IMPORT ATP-BINDING PROTEIN-RELATED"/>
    <property type="match status" value="1"/>
</dbReference>
<evidence type="ECO:0000313" key="7">
    <source>
        <dbReference type="Proteomes" id="UP000424673"/>
    </source>
</evidence>
<evidence type="ECO:0000256" key="1">
    <source>
        <dbReference type="ARBA" id="ARBA00005417"/>
    </source>
</evidence>
<keyword evidence="7" id="KW-1185">Reference proteome</keyword>
<dbReference type="PROSITE" id="PS50893">
    <property type="entry name" value="ABC_TRANSPORTER_2"/>
    <property type="match status" value="1"/>
</dbReference>
<keyword evidence="3" id="KW-0547">Nucleotide-binding</keyword>
<reference evidence="6 7" key="2">
    <citation type="journal article" date="2021" name="AMB Express">
        <title>Isolation and characterisation of Methylocystis spp. for poly-3-hydroxybutyrate production using waste methane feedstocks.</title>
        <authorList>
            <person name="Rumah B.L."/>
            <person name="Stead C.E."/>
            <person name="Claxton Stevens B.H."/>
            <person name="Minton N.P."/>
            <person name="Grosse-Honebrink A."/>
            <person name="Zhang Y."/>
        </authorList>
    </citation>
    <scope>NUCLEOTIDE SEQUENCE [LARGE SCALE GENOMIC DNA]</scope>
    <source>
        <strain evidence="6 7">BRCS1</strain>
    </source>
</reference>
<gene>
    <name evidence="6" type="ORF">F7D13_04615</name>
</gene>
<name>A0ABX6EHD5_9HYPH</name>
<dbReference type="RefSeq" id="WP_154451190.1">
    <property type="nucleotide sequence ID" value="NZ_CP044328.1"/>
</dbReference>
<dbReference type="Gene3D" id="3.40.50.300">
    <property type="entry name" value="P-loop containing nucleotide triphosphate hydrolases"/>
    <property type="match status" value="1"/>
</dbReference>
<reference evidence="7" key="1">
    <citation type="submission" date="2019-09" db="EMBL/GenBank/DDBJ databases">
        <title>Isolation and complete genome sequencing of Methylocystis species.</title>
        <authorList>
            <person name="Rumah B.L."/>
            <person name="Stead C.E."/>
            <person name="Stevens B.C."/>
            <person name="Minton N.P."/>
            <person name="Grosse-Honebrink A."/>
            <person name="Zhang Y."/>
        </authorList>
    </citation>
    <scope>NUCLEOTIDE SEQUENCE [LARGE SCALE GENOMIC DNA]</scope>
    <source>
        <strain evidence="7">BRCS1</strain>
    </source>
</reference>
<dbReference type="Proteomes" id="UP000424673">
    <property type="component" value="Chromosome"/>
</dbReference>
<evidence type="ECO:0000259" key="5">
    <source>
        <dbReference type="PROSITE" id="PS50893"/>
    </source>
</evidence>
<dbReference type="PANTHER" id="PTHR42788:SF19">
    <property type="entry name" value="ALIPHATIC SULFONATES IMPORT ATP-BINDING PROTEIN SSUB 2"/>
    <property type="match status" value="1"/>
</dbReference>
<evidence type="ECO:0000256" key="3">
    <source>
        <dbReference type="ARBA" id="ARBA00022741"/>
    </source>
</evidence>
<keyword evidence="2" id="KW-0813">Transport</keyword>
<evidence type="ECO:0000256" key="2">
    <source>
        <dbReference type="ARBA" id="ARBA00022448"/>
    </source>
</evidence>
<dbReference type="InterPro" id="IPR027417">
    <property type="entry name" value="P-loop_NTPase"/>
</dbReference>
<dbReference type="Pfam" id="PF00005">
    <property type="entry name" value="ABC_tran"/>
    <property type="match status" value="1"/>
</dbReference>
<dbReference type="SUPFAM" id="SSF52540">
    <property type="entry name" value="P-loop containing nucleoside triphosphate hydrolases"/>
    <property type="match status" value="1"/>
</dbReference>
<comment type="similarity">
    <text evidence="1">Belongs to the ABC transporter superfamily.</text>
</comment>